<dbReference type="InterPro" id="IPR058922">
    <property type="entry name" value="WHD_DRP"/>
</dbReference>
<protein>
    <submittedName>
        <fullName evidence="6">Uncharacterized protein</fullName>
    </submittedName>
</protein>
<evidence type="ECO:0000256" key="2">
    <source>
        <dbReference type="ARBA" id="ARBA00022821"/>
    </source>
</evidence>
<feature type="compositionally biased region" description="Gly residues" evidence="3">
    <location>
        <begin position="41"/>
        <end position="53"/>
    </location>
</feature>
<evidence type="ECO:0000313" key="6">
    <source>
        <dbReference type="EMBL" id="GKV30868.1"/>
    </source>
</evidence>
<dbReference type="InterPro" id="IPR055414">
    <property type="entry name" value="LRR_R13L4/SHOC2-like"/>
</dbReference>
<dbReference type="Pfam" id="PF23598">
    <property type="entry name" value="LRR_14"/>
    <property type="match status" value="1"/>
</dbReference>
<feature type="domain" description="Disease resistance R13L4/SHOC-2-like LRR" evidence="5">
    <location>
        <begin position="491"/>
        <end position="709"/>
    </location>
</feature>
<dbReference type="PANTHER" id="PTHR23155">
    <property type="entry name" value="DISEASE RESISTANCE PROTEIN RP"/>
    <property type="match status" value="1"/>
</dbReference>
<sequence length="779" mass="88261">MSDSSQPNQILTVQQIIGIIPSLIESLSHARDDIHPTPRESGGGNGGGTGEAKGSGESRSEGVINDDHSNSGQTGEITQVGSDGGRERGENDEIVETGGERRDKTTTSGDGGGQEQVINADNNSTNLNNSSGADNQKTPDENVSCWGLGCCDTHDHRNGHDGDNKDGGSKDHSSSDSIRREKVRLHGELGRLVKDLSYIQDSFMKLKELEDSLINQIKDLRQQGNSLESICKKITQSEDLFHPKSLQSKIHNLSKMIVRLKLQIPLLSKMSDFDGRHNQAGNEINVGRLVDELRKLHKNGMFSSDPAFKDVENRFSTLERESKLCLLYFTVFPENVVIEKRMLKYWWVGEGFVDPEKKSGSAEKFANDTMKELLLKGFIEPIIRKRRLIGYRMHPLVRSVLVSLASKVALFSFDEFGNPTADFNSSLTACLVKTDDRTSQEALVKKGDPEKLHALFNVNDPYPDFNVEWFSRLKNVNVISLGRWQSTTALHIEVENTEFLKGMKNMKYLRFFSLEGVSRITQLPDAICMVPNLRILDLSACHNLQVLPEKIFLLKKLTHFDASNCYMLDNMPKGLTSLTELQVLKGFVISDQKSKYTCKFHELVALKKLRKLSIYTSEKDFPTPEDMKDFHQITSLRKLSIEWGGNSLHDKPSNSADQKEDSMGLPENLEKLTLKCFPRTKEQNWLSPNKLKELKKLSIIGGNLQELESREDEEWMAVRLHLKFLRELKMCWRDLQKSFPHLIYLEKVDCPRLTFFPCDDGGVWWKRESPSEQYFELVS</sequence>
<feature type="region of interest" description="Disordered" evidence="3">
    <location>
        <begin position="158"/>
        <end position="181"/>
    </location>
</feature>
<keyword evidence="7" id="KW-1185">Reference proteome</keyword>
<dbReference type="GO" id="GO:0098542">
    <property type="term" value="P:defense response to other organism"/>
    <property type="evidence" value="ECO:0007669"/>
    <property type="project" value="TreeGrafter"/>
</dbReference>
<dbReference type="Proteomes" id="UP001054252">
    <property type="component" value="Unassembled WGS sequence"/>
</dbReference>
<accession>A0AAV5L0V6</accession>
<name>A0AAV5L0V6_9ROSI</name>
<evidence type="ECO:0000259" key="4">
    <source>
        <dbReference type="Pfam" id="PF23559"/>
    </source>
</evidence>
<comment type="caution">
    <text evidence="6">The sequence shown here is derived from an EMBL/GenBank/DDBJ whole genome shotgun (WGS) entry which is preliminary data.</text>
</comment>
<dbReference type="Gene3D" id="3.80.10.10">
    <property type="entry name" value="Ribonuclease Inhibitor"/>
    <property type="match status" value="2"/>
</dbReference>
<feature type="compositionally biased region" description="Low complexity" evidence="3">
    <location>
        <begin position="119"/>
        <end position="131"/>
    </location>
</feature>
<feature type="compositionally biased region" description="Polar residues" evidence="3">
    <location>
        <begin position="70"/>
        <end position="81"/>
    </location>
</feature>
<dbReference type="Pfam" id="PF23559">
    <property type="entry name" value="WHD_DRP"/>
    <property type="match status" value="1"/>
</dbReference>
<feature type="compositionally biased region" description="Basic and acidic residues" evidence="3">
    <location>
        <begin position="54"/>
        <end position="69"/>
    </location>
</feature>
<dbReference type="Gene3D" id="1.10.10.10">
    <property type="entry name" value="Winged helix-like DNA-binding domain superfamily/Winged helix DNA-binding domain"/>
    <property type="match status" value="1"/>
</dbReference>
<dbReference type="EMBL" id="BPVZ01000089">
    <property type="protein sequence ID" value="GKV30868.1"/>
    <property type="molecule type" value="Genomic_DNA"/>
</dbReference>
<reference evidence="6 7" key="1">
    <citation type="journal article" date="2021" name="Commun. Biol.">
        <title>The genome of Shorea leprosula (Dipterocarpaceae) highlights the ecological relevance of drought in aseasonal tropical rainforests.</title>
        <authorList>
            <person name="Ng K.K.S."/>
            <person name="Kobayashi M.J."/>
            <person name="Fawcett J.A."/>
            <person name="Hatakeyama M."/>
            <person name="Paape T."/>
            <person name="Ng C.H."/>
            <person name="Ang C.C."/>
            <person name="Tnah L.H."/>
            <person name="Lee C.T."/>
            <person name="Nishiyama T."/>
            <person name="Sese J."/>
            <person name="O'Brien M.J."/>
            <person name="Copetti D."/>
            <person name="Mohd Noor M.I."/>
            <person name="Ong R.C."/>
            <person name="Putra M."/>
            <person name="Sireger I.Z."/>
            <person name="Indrioko S."/>
            <person name="Kosugi Y."/>
            <person name="Izuno A."/>
            <person name="Isagi Y."/>
            <person name="Lee S.L."/>
            <person name="Shimizu K.K."/>
        </authorList>
    </citation>
    <scope>NUCLEOTIDE SEQUENCE [LARGE SCALE GENOMIC DNA]</scope>
    <source>
        <strain evidence="6">214</strain>
    </source>
</reference>
<organism evidence="6 7">
    <name type="scientific">Rubroshorea leprosula</name>
    <dbReference type="NCBI Taxonomy" id="152421"/>
    <lineage>
        <taxon>Eukaryota</taxon>
        <taxon>Viridiplantae</taxon>
        <taxon>Streptophyta</taxon>
        <taxon>Embryophyta</taxon>
        <taxon>Tracheophyta</taxon>
        <taxon>Spermatophyta</taxon>
        <taxon>Magnoliopsida</taxon>
        <taxon>eudicotyledons</taxon>
        <taxon>Gunneridae</taxon>
        <taxon>Pentapetalae</taxon>
        <taxon>rosids</taxon>
        <taxon>malvids</taxon>
        <taxon>Malvales</taxon>
        <taxon>Dipterocarpaceae</taxon>
        <taxon>Rubroshorea</taxon>
    </lineage>
</organism>
<proteinExistence type="predicted"/>
<gene>
    <name evidence="6" type="ORF">SLEP1_g39640</name>
</gene>
<dbReference type="InterPro" id="IPR044974">
    <property type="entry name" value="Disease_R_plants"/>
</dbReference>
<dbReference type="InterPro" id="IPR032675">
    <property type="entry name" value="LRR_dom_sf"/>
</dbReference>
<dbReference type="InterPro" id="IPR036388">
    <property type="entry name" value="WH-like_DNA-bd_sf"/>
</dbReference>
<dbReference type="PANTHER" id="PTHR23155:SF1076">
    <property type="entry name" value="LEUCINE-RICH REPEAT (LRR) FAMILY PROTEIN-RELATED"/>
    <property type="match status" value="1"/>
</dbReference>
<evidence type="ECO:0000256" key="1">
    <source>
        <dbReference type="ARBA" id="ARBA00022737"/>
    </source>
</evidence>
<keyword evidence="2" id="KW-0611">Plant defense</keyword>
<feature type="compositionally biased region" description="Basic and acidic residues" evidence="3">
    <location>
        <begin position="28"/>
        <end position="38"/>
    </location>
</feature>
<evidence type="ECO:0000313" key="7">
    <source>
        <dbReference type="Proteomes" id="UP001054252"/>
    </source>
</evidence>
<evidence type="ECO:0000256" key="3">
    <source>
        <dbReference type="SAM" id="MobiDB-lite"/>
    </source>
</evidence>
<keyword evidence="1" id="KW-0677">Repeat</keyword>
<evidence type="ECO:0000259" key="5">
    <source>
        <dbReference type="Pfam" id="PF23598"/>
    </source>
</evidence>
<feature type="domain" description="Disease resistance protein winged helix" evidence="4">
    <location>
        <begin position="331"/>
        <end position="398"/>
    </location>
</feature>
<feature type="region of interest" description="Disordered" evidence="3">
    <location>
        <begin position="28"/>
        <end position="139"/>
    </location>
</feature>
<dbReference type="AlphaFoldDB" id="A0AAV5L0V6"/>
<dbReference type="SUPFAM" id="SSF52047">
    <property type="entry name" value="RNI-like"/>
    <property type="match status" value="1"/>
</dbReference>